<comment type="similarity">
    <text evidence="1">Belongs to the beclin family.</text>
</comment>
<proteinExistence type="inferred from homology"/>
<feature type="coiled-coil region" evidence="6">
    <location>
        <begin position="158"/>
        <end position="206"/>
    </location>
</feature>
<gene>
    <name evidence="9" type="ORF">FD754_022538</name>
</gene>
<keyword evidence="10" id="KW-1185">Reference proteome</keyword>
<comment type="function">
    <text evidence="4">Beclin-1-C 35 kDa localized to mitochondria can promote apoptosis; it induces the mitochondrial translocation of BAX and the release of proapoptotic factors.</text>
</comment>
<comment type="function">
    <text evidence="5">Plays a central role in autophagy. Acts as a core subunit of the PI3K complex that mediates formation of phosphatidylinositol 3-phosphate; different complex forms are believed to play a role in multiple membrane trafficking pathways: PI3KC3-C1 is involved in initiation of autophagosomes and PI3KC3-C2 in maturation of autophagosomes and endocytosis. Involved in regulation of degradative endocytic trafficking and required for the abscission step in cytokinesis, probably in the context of PI3KC3-C2. Essential for the formation of PI3KC3-C2 but not PI3KC3-C1 PI3K complex forms. Involved in endocytosis. May play a role in antiviral host defense.</text>
</comment>
<name>A0A5N3V8I7_MUNMU</name>
<dbReference type="EMBL" id="VCEA01000003">
    <property type="protein sequence ID" value="KAB0345612.1"/>
    <property type="molecule type" value="Genomic_DNA"/>
</dbReference>
<dbReference type="InterPro" id="IPR040455">
    <property type="entry name" value="Atg6_BARA"/>
</dbReference>
<dbReference type="GO" id="GO:0030674">
    <property type="term" value="F:protein-macromolecule adaptor activity"/>
    <property type="evidence" value="ECO:0007669"/>
    <property type="project" value="TreeGrafter"/>
</dbReference>
<evidence type="ECO:0000256" key="3">
    <source>
        <dbReference type="ARBA" id="ARBA00023054"/>
    </source>
</evidence>
<comment type="caution">
    <text evidence="9">The sequence shown here is derived from an EMBL/GenBank/DDBJ whole genome shotgun (WGS) entry which is preliminary data.</text>
</comment>
<dbReference type="GO" id="GO:0006995">
    <property type="term" value="P:cellular response to nitrogen starvation"/>
    <property type="evidence" value="ECO:0007669"/>
    <property type="project" value="TreeGrafter"/>
</dbReference>
<dbReference type="GO" id="GO:0000407">
    <property type="term" value="C:phagophore assembly site"/>
    <property type="evidence" value="ECO:0007669"/>
    <property type="project" value="TreeGrafter"/>
</dbReference>
<dbReference type="Gene3D" id="6.10.250.3110">
    <property type="match status" value="1"/>
</dbReference>
<dbReference type="Gene3D" id="1.10.418.40">
    <property type="entry name" value="Autophagy protein 6/Beclin 1"/>
    <property type="match status" value="1"/>
</dbReference>
<sequence length="431" mass="49646">MSHLCFLCQRCSQPLKLNHTVEASQEPKALMFISAQGETRETQEGGPPSKEEANFENLQDGAFCRTPHPPSGGTSWDYSNFTLLGRLEPRRSLDSIQKTIRDSFDILSGETEVDHPLCVDCTDYLLEALDIELAITESDVQNYKCCLETREWVSEDERELLQRKLKGLELEEAKLHQEVAEVEKNQESVAADLEAAQAETKILEQQEKQYWKDYCKLKWQQLELNEELSSVEMRLRYAQIQWNKLEKTDIFNATFEIWHDGPLTIINNFRLGRIPTVPVCWSEINAAWGQTALLLLALANTIGLEFQRYRLIPCGNHSYLRSLTDDCAELPLYSGGEQNVFLHNKFDQAMMAFLDCMQQFKEAAEKDESGLYLPYKIHVKKGLMEDPGSSSGFYPIRTHLNTEEDWTKALKFMLINFKCSLTWVSLRYGRK</sequence>
<evidence type="ECO:0000256" key="1">
    <source>
        <dbReference type="ARBA" id="ARBA00005965"/>
    </source>
</evidence>
<dbReference type="AlphaFoldDB" id="A0A5N3V8I7"/>
<dbReference type="InterPro" id="IPR041691">
    <property type="entry name" value="Atg6/beclin_CC"/>
</dbReference>
<evidence type="ECO:0000256" key="5">
    <source>
        <dbReference type="ARBA" id="ARBA00056025"/>
    </source>
</evidence>
<keyword evidence="2" id="KW-0072">Autophagy</keyword>
<dbReference type="GO" id="GO:0034271">
    <property type="term" value="C:phosphatidylinositol 3-kinase complex, class III, type I"/>
    <property type="evidence" value="ECO:0007669"/>
    <property type="project" value="TreeGrafter"/>
</dbReference>
<accession>A0A5N3V8I7</accession>
<dbReference type="PANTHER" id="PTHR12768:SF5">
    <property type="entry name" value="BECLIN-2"/>
    <property type="match status" value="1"/>
</dbReference>
<feature type="domain" description="Atg6/beclin coiled-coil" evidence="8">
    <location>
        <begin position="116"/>
        <end position="241"/>
    </location>
</feature>
<evidence type="ECO:0000256" key="4">
    <source>
        <dbReference type="ARBA" id="ARBA00025121"/>
    </source>
</evidence>
<evidence type="ECO:0000259" key="8">
    <source>
        <dbReference type="Pfam" id="PF17675"/>
    </source>
</evidence>
<evidence type="ECO:0000313" key="10">
    <source>
        <dbReference type="Proteomes" id="UP000326458"/>
    </source>
</evidence>
<dbReference type="FunFam" id="1.10.418.40:FF:000001">
    <property type="entry name" value="beclin-1 isoform X1"/>
    <property type="match status" value="1"/>
</dbReference>
<dbReference type="InterPro" id="IPR038274">
    <property type="entry name" value="Atg6/Beclin_C_sf"/>
</dbReference>
<organism evidence="9 10">
    <name type="scientific">Muntiacus muntjak</name>
    <name type="common">Barking deer</name>
    <name type="synonym">Indian muntjac</name>
    <dbReference type="NCBI Taxonomy" id="9888"/>
    <lineage>
        <taxon>Eukaryota</taxon>
        <taxon>Metazoa</taxon>
        <taxon>Chordata</taxon>
        <taxon>Craniata</taxon>
        <taxon>Vertebrata</taxon>
        <taxon>Euteleostomi</taxon>
        <taxon>Mammalia</taxon>
        <taxon>Eutheria</taxon>
        <taxon>Laurasiatheria</taxon>
        <taxon>Artiodactyla</taxon>
        <taxon>Ruminantia</taxon>
        <taxon>Pecora</taxon>
        <taxon>Cervidae</taxon>
        <taxon>Muntiacinae</taxon>
        <taxon>Muntiacus</taxon>
    </lineage>
</organism>
<dbReference type="Proteomes" id="UP000326458">
    <property type="component" value="Unassembled WGS sequence"/>
</dbReference>
<evidence type="ECO:0008006" key="11">
    <source>
        <dbReference type="Google" id="ProtNLM"/>
    </source>
</evidence>
<evidence type="ECO:0000259" key="7">
    <source>
        <dbReference type="Pfam" id="PF04111"/>
    </source>
</evidence>
<protein>
    <recommendedName>
        <fullName evidence="11">Atg6 BARA domain-containing protein</fullName>
    </recommendedName>
</protein>
<dbReference type="GO" id="GO:0045324">
    <property type="term" value="P:late endosome to vacuole transport"/>
    <property type="evidence" value="ECO:0007669"/>
    <property type="project" value="TreeGrafter"/>
</dbReference>
<dbReference type="PANTHER" id="PTHR12768">
    <property type="entry name" value="BECLIN 1"/>
    <property type="match status" value="1"/>
</dbReference>
<dbReference type="Pfam" id="PF04111">
    <property type="entry name" value="APG6"/>
    <property type="match status" value="1"/>
</dbReference>
<dbReference type="InterPro" id="IPR007243">
    <property type="entry name" value="Atg6/Beclin"/>
</dbReference>
<evidence type="ECO:0000256" key="6">
    <source>
        <dbReference type="SAM" id="Coils"/>
    </source>
</evidence>
<evidence type="ECO:0000313" key="9">
    <source>
        <dbReference type="EMBL" id="KAB0345612.1"/>
    </source>
</evidence>
<dbReference type="GO" id="GO:0043548">
    <property type="term" value="F:phosphatidylinositol 3-kinase binding"/>
    <property type="evidence" value="ECO:0007669"/>
    <property type="project" value="TreeGrafter"/>
</dbReference>
<dbReference type="Pfam" id="PF17675">
    <property type="entry name" value="APG6_N"/>
    <property type="match status" value="1"/>
</dbReference>
<dbReference type="GO" id="GO:0034272">
    <property type="term" value="C:phosphatidylinositol 3-kinase complex, class III, type II"/>
    <property type="evidence" value="ECO:0007669"/>
    <property type="project" value="TreeGrafter"/>
</dbReference>
<feature type="domain" description="Atg6 BARA" evidence="7">
    <location>
        <begin position="245"/>
        <end position="425"/>
    </location>
</feature>
<dbReference type="GO" id="GO:0000045">
    <property type="term" value="P:autophagosome assembly"/>
    <property type="evidence" value="ECO:0007669"/>
    <property type="project" value="TreeGrafter"/>
</dbReference>
<reference evidence="9 10" key="1">
    <citation type="submission" date="2019-06" db="EMBL/GenBank/DDBJ databases">
        <title>Discovery of a novel chromosome fission-fusion reversal in muntjac.</title>
        <authorList>
            <person name="Mudd A.B."/>
            <person name="Bredeson J.V."/>
            <person name="Baum R."/>
            <person name="Hockemeyer D."/>
            <person name="Rokhsar D.S."/>
        </authorList>
    </citation>
    <scope>NUCLEOTIDE SEQUENCE [LARGE SCALE GENOMIC DNA]</scope>
    <source>
        <strain evidence="9">UTSW_UCB_Mm</strain>
        <tissue evidence="9">Fibroblast cell line</tissue>
    </source>
</reference>
<evidence type="ECO:0000256" key="2">
    <source>
        <dbReference type="ARBA" id="ARBA00023006"/>
    </source>
</evidence>
<keyword evidence="3 6" id="KW-0175">Coiled coil</keyword>
<dbReference type="GO" id="GO:0000423">
    <property type="term" value="P:mitophagy"/>
    <property type="evidence" value="ECO:0007669"/>
    <property type="project" value="TreeGrafter"/>
</dbReference>